<name>A0A2T3JKW7_PHOPO</name>
<evidence type="ECO:0000313" key="2">
    <source>
        <dbReference type="EMBL" id="PSU49664.1"/>
    </source>
</evidence>
<dbReference type="InterPro" id="IPR010982">
    <property type="entry name" value="Lambda_DNA-bd_dom_sf"/>
</dbReference>
<dbReference type="Proteomes" id="UP000241405">
    <property type="component" value="Unassembled WGS sequence"/>
</dbReference>
<dbReference type="EMBL" id="PYMP01000016">
    <property type="protein sequence ID" value="PSU49664.1"/>
    <property type="molecule type" value="Genomic_DNA"/>
</dbReference>
<dbReference type="Proteomes" id="UP000241618">
    <property type="component" value="Unassembled WGS sequence"/>
</dbReference>
<keyword evidence="3" id="KW-1185">Reference proteome</keyword>
<reference evidence="3 4" key="1">
    <citation type="submission" date="2018-03" db="EMBL/GenBank/DDBJ databases">
        <title>Whole genome sequencing of Histamine producing bacteria.</title>
        <authorList>
            <person name="Butler K."/>
        </authorList>
    </citation>
    <scope>NUCLEOTIDE SEQUENCE [LARGE SCALE GENOMIC DNA]</scope>
    <source>
        <strain evidence="2 4">FS-6.1</strain>
        <strain evidence="1 3">FS-6.2</strain>
    </source>
</reference>
<dbReference type="GO" id="GO:0003677">
    <property type="term" value="F:DNA binding"/>
    <property type="evidence" value="ECO:0007669"/>
    <property type="project" value="InterPro"/>
</dbReference>
<protein>
    <submittedName>
        <fullName evidence="2">Transcriptional regulator</fullName>
    </submittedName>
</protein>
<dbReference type="AlphaFoldDB" id="A0A2T3JKW7"/>
<dbReference type="SUPFAM" id="SSF47413">
    <property type="entry name" value="lambda repressor-like DNA-binding domains"/>
    <property type="match status" value="1"/>
</dbReference>
<dbReference type="EMBL" id="PYMO01000012">
    <property type="protein sequence ID" value="PSU24464.1"/>
    <property type="molecule type" value="Genomic_DNA"/>
</dbReference>
<evidence type="ECO:0000313" key="3">
    <source>
        <dbReference type="Proteomes" id="UP000241405"/>
    </source>
</evidence>
<dbReference type="Gene3D" id="1.10.260.40">
    <property type="entry name" value="lambda repressor-like DNA-binding domains"/>
    <property type="match status" value="1"/>
</dbReference>
<sequence>MSISTSEKLIVMRESERLTRKAMSELTGISYSSLTNYELNRGDMGFKVAQLILNHPKFSKYTMWFMLDQVSPKIGQISPALSHCGQEEIIQNPSDKTVG</sequence>
<dbReference type="CDD" id="cd00093">
    <property type="entry name" value="HTH_XRE"/>
    <property type="match status" value="1"/>
</dbReference>
<proteinExistence type="predicted"/>
<evidence type="ECO:0000313" key="4">
    <source>
        <dbReference type="Proteomes" id="UP000241618"/>
    </source>
</evidence>
<dbReference type="InterPro" id="IPR001387">
    <property type="entry name" value="Cro/C1-type_HTH"/>
</dbReference>
<evidence type="ECO:0000313" key="1">
    <source>
        <dbReference type="EMBL" id="PSU24464.1"/>
    </source>
</evidence>
<dbReference type="RefSeq" id="WP_107188931.1">
    <property type="nucleotide sequence ID" value="NZ_PYMN01000001.1"/>
</dbReference>
<gene>
    <name evidence="2" type="ORF">C9J18_15720</name>
    <name evidence="1" type="ORF">CTM96_12530</name>
</gene>
<organism evidence="2 4">
    <name type="scientific">Photobacterium phosphoreum</name>
    <dbReference type="NCBI Taxonomy" id="659"/>
    <lineage>
        <taxon>Bacteria</taxon>
        <taxon>Pseudomonadati</taxon>
        <taxon>Pseudomonadota</taxon>
        <taxon>Gammaproteobacteria</taxon>
        <taxon>Vibrionales</taxon>
        <taxon>Vibrionaceae</taxon>
        <taxon>Photobacterium</taxon>
    </lineage>
</organism>
<accession>A0A2T3JKW7</accession>
<comment type="caution">
    <text evidence="2">The sequence shown here is derived from an EMBL/GenBank/DDBJ whole genome shotgun (WGS) entry which is preliminary data.</text>
</comment>